<keyword evidence="2" id="KW-0812">Transmembrane</keyword>
<feature type="region of interest" description="Disordered" evidence="1">
    <location>
        <begin position="196"/>
        <end position="225"/>
    </location>
</feature>
<dbReference type="Pfam" id="PF12751">
    <property type="entry name" value="Vac7"/>
    <property type="match status" value="2"/>
</dbReference>
<dbReference type="GO" id="GO:0070772">
    <property type="term" value="C:PAS complex"/>
    <property type="evidence" value="ECO:0007669"/>
    <property type="project" value="TreeGrafter"/>
</dbReference>
<feature type="transmembrane region" description="Helical" evidence="2">
    <location>
        <begin position="580"/>
        <end position="602"/>
    </location>
</feature>
<dbReference type="Proteomes" id="UP000002258">
    <property type="component" value="Chromosome 7"/>
</dbReference>
<feature type="compositionally biased region" description="Basic and acidic residues" evidence="1">
    <location>
        <begin position="523"/>
        <end position="535"/>
    </location>
</feature>
<feature type="region of interest" description="Disordered" evidence="1">
    <location>
        <begin position="337"/>
        <end position="400"/>
    </location>
</feature>
<evidence type="ECO:0000256" key="2">
    <source>
        <dbReference type="SAM" id="Phobius"/>
    </source>
</evidence>
<dbReference type="RefSeq" id="XP_001386042.2">
    <property type="nucleotide sequence ID" value="XM_001386005.1"/>
</dbReference>
<keyword evidence="4" id="KW-1185">Reference proteome</keyword>
<name>A3LYQ0_PICST</name>
<dbReference type="OMA" id="IVRGNMY"/>
<dbReference type="FunCoup" id="A3LYQ0">
    <property type="interactions" value="14"/>
</dbReference>
<feature type="region of interest" description="Disordered" evidence="1">
    <location>
        <begin position="20"/>
        <end position="104"/>
    </location>
</feature>
<dbReference type="eggNOG" id="ENOG502QU5B">
    <property type="taxonomic scope" value="Eukaryota"/>
</dbReference>
<dbReference type="HOGENOM" id="CLU_009959_0_0_1"/>
<feature type="region of interest" description="Disordered" evidence="1">
    <location>
        <begin position="521"/>
        <end position="542"/>
    </location>
</feature>
<dbReference type="STRING" id="322104.A3LYQ0"/>
<dbReference type="GO" id="GO:0000011">
    <property type="term" value="P:vacuole inheritance"/>
    <property type="evidence" value="ECO:0007669"/>
    <property type="project" value="TreeGrafter"/>
</dbReference>
<protein>
    <recommendedName>
        <fullName evidence="5">Vacuolar segregation protein 7</fullName>
    </recommendedName>
</protein>
<dbReference type="InterPro" id="IPR024260">
    <property type="entry name" value="Vac7"/>
</dbReference>
<dbReference type="PANTHER" id="PTHR28258">
    <property type="entry name" value="VACUOLAR SEGREGATION PROTEIN 7"/>
    <property type="match status" value="1"/>
</dbReference>
<evidence type="ECO:0000313" key="3">
    <source>
        <dbReference type="EMBL" id="ABN68013.2"/>
    </source>
</evidence>
<dbReference type="GeneID" id="4840576"/>
<feature type="compositionally biased region" description="Polar residues" evidence="1">
    <location>
        <begin position="350"/>
        <end position="366"/>
    </location>
</feature>
<dbReference type="OrthoDB" id="1204at2759"/>
<feature type="region of interest" description="Disordered" evidence="1">
    <location>
        <begin position="241"/>
        <end position="313"/>
    </location>
</feature>
<feature type="compositionally biased region" description="Polar residues" evidence="1">
    <location>
        <begin position="75"/>
        <end position="85"/>
    </location>
</feature>
<dbReference type="AlphaFoldDB" id="A3LYQ0"/>
<evidence type="ECO:0008006" key="5">
    <source>
        <dbReference type="Google" id="ProtNLM"/>
    </source>
</evidence>
<reference evidence="3 4" key="1">
    <citation type="journal article" date="2007" name="Nat. Biotechnol.">
        <title>Genome sequence of the lignocellulose-bioconverting and xylose-fermenting yeast Pichia stipitis.</title>
        <authorList>
            <person name="Jeffries T.W."/>
            <person name="Grigoriev I.V."/>
            <person name="Grimwood J."/>
            <person name="Laplaza J.M."/>
            <person name="Aerts A."/>
            <person name="Salamov A."/>
            <person name="Schmutz J."/>
            <person name="Lindquist E."/>
            <person name="Dehal P."/>
            <person name="Shapiro H."/>
            <person name="Jin Y.S."/>
            <person name="Passoth V."/>
            <person name="Richardson P.M."/>
        </authorList>
    </citation>
    <scope>NUCLEOTIDE SEQUENCE [LARGE SCALE GENOMIC DNA]</scope>
    <source>
        <strain evidence="4">ATCC 58785 / CBS 6054 / NBRC 10063 / NRRL Y-11545</strain>
    </source>
</reference>
<dbReference type="GO" id="GO:1903778">
    <property type="term" value="P:protein localization to vacuolar membrane"/>
    <property type="evidence" value="ECO:0007669"/>
    <property type="project" value="TreeGrafter"/>
</dbReference>
<keyword evidence="2" id="KW-1133">Transmembrane helix</keyword>
<proteinExistence type="predicted"/>
<dbReference type="KEGG" id="pic:PICST_63564"/>
<dbReference type="GO" id="GO:0010513">
    <property type="term" value="P:positive regulation of phosphatidylinositol biosynthetic process"/>
    <property type="evidence" value="ECO:0007669"/>
    <property type="project" value="TreeGrafter"/>
</dbReference>
<feature type="region of interest" description="Disordered" evidence="1">
    <location>
        <begin position="480"/>
        <end position="501"/>
    </location>
</feature>
<evidence type="ECO:0000313" key="4">
    <source>
        <dbReference type="Proteomes" id="UP000002258"/>
    </source>
</evidence>
<feature type="compositionally biased region" description="Polar residues" evidence="1">
    <location>
        <begin position="211"/>
        <end position="225"/>
    </location>
</feature>
<evidence type="ECO:0000256" key="1">
    <source>
        <dbReference type="SAM" id="MobiDB-lite"/>
    </source>
</evidence>
<dbReference type="EMBL" id="CP000501">
    <property type="protein sequence ID" value="ABN68013.2"/>
    <property type="molecule type" value="Genomic_DNA"/>
</dbReference>
<gene>
    <name evidence="3" type="ORF">PICST_63564</name>
</gene>
<accession>A3LYQ0</accession>
<dbReference type="PANTHER" id="PTHR28258:SF1">
    <property type="entry name" value="VACUOLAR SEGREGATION PROTEIN 7"/>
    <property type="match status" value="1"/>
</dbReference>
<feature type="compositionally biased region" description="Polar residues" evidence="1">
    <location>
        <begin position="37"/>
        <end position="68"/>
    </location>
</feature>
<sequence length="799" mass="87452">MLNKSIISSLNKSLKAKQKIISNREPHPKNPTLISDILNTSPQSTIFPNNISSTNNSTLDQSNSNSNAAPVATLTEVSNDNSNDAASKPPPSKGKQKKISKQNSTRTDFFAAKLASAVDDVESSDSDETFVYENNNDFETMSTTMATPNVANDASSVHGSVLASALQMGGAPSFHSPSIAEGHTGGESIAVQPVESIHSTHSSKLPKIQAHATSNRPPSIANSFTSNYLESDKRPAYQRSFSSYSQDEHPGAKLQVPCERSSNNISPSGALDEINSQSHAPQGLGIEGRSDHPSQSNSHVARSINDGYNDDNFSYNEVEDVEIDDEMSTDGDFYAQRNASANPQFGGVSGTTNITNNQASQTNNSLTSRSTSKKNYKSSTSSSKLRSTTSKLFDKKGSQPRRYSIIPDDIDIEDFDDELIYYDNNIRFPYNNSNVNEASPLMSQGHRLPHYRSLNLNFPGAKRPSGLKKKRYLSTGQSLIPGAENSGANSPSNVSSHNADIFPFPYQEPQQNYYYDFDEYDEESQRNGSNDKDQINRSISRGTKNGLYNHNLTASEGHFFLPRKQSSEFNYHRINCIKSFIYTLVSILVILAIGFVMGFVLATTKDLTKVSITSIENAVVSQDELVFNIVVEAFNPGWFTVEIEDVNLDLFAKSGYLPDASVQSLEEGGLDDEMSSLANGVETVLLGTVYTLESPMSFKGGFFSRESVIQSGEIKLLTPGKNLTTLNNFAKGKKGHNGNSTEPDNSKKWEIISKNPFDLVVRGILMYTLPMGKDTRSVVVDKIGYIDPTQIFSSNVESS</sequence>
<dbReference type="InParanoid" id="A3LYQ0"/>
<organism evidence="3 4">
    <name type="scientific">Scheffersomyces stipitis (strain ATCC 58785 / CBS 6054 / NBRC 10063 / NRRL Y-11545)</name>
    <name type="common">Yeast</name>
    <name type="synonym">Pichia stipitis</name>
    <dbReference type="NCBI Taxonomy" id="322104"/>
    <lineage>
        <taxon>Eukaryota</taxon>
        <taxon>Fungi</taxon>
        <taxon>Dikarya</taxon>
        <taxon>Ascomycota</taxon>
        <taxon>Saccharomycotina</taxon>
        <taxon>Pichiomycetes</taxon>
        <taxon>Debaryomycetaceae</taxon>
        <taxon>Scheffersomyces</taxon>
    </lineage>
</organism>
<dbReference type="GO" id="GO:0000329">
    <property type="term" value="C:fungal-type vacuole membrane"/>
    <property type="evidence" value="ECO:0007669"/>
    <property type="project" value="TreeGrafter"/>
</dbReference>
<feature type="compositionally biased region" description="Polar residues" evidence="1">
    <location>
        <begin position="486"/>
        <end position="498"/>
    </location>
</feature>
<keyword evidence="2" id="KW-0472">Membrane</keyword>
<feature type="compositionally biased region" description="Low complexity" evidence="1">
    <location>
        <begin position="377"/>
        <end position="391"/>
    </location>
</feature>